<comment type="caution">
    <text evidence="1">The sequence shown here is derived from an EMBL/GenBank/DDBJ whole genome shotgun (WGS) entry which is preliminary data.</text>
</comment>
<dbReference type="EMBL" id="JAGPNK010000010">
    <property type="protein sequence ID" value="KAH7312753.1"/>
    <property type="molecule type" value="Genomic_DNA"/>
</dbReference>
<gene>
    <name evidence="1" type="ORF">B0I35DRAFT_61449</name>
</gene>
<proteinExistence type="predicted"/>
<evidence type="ECO:0000313" key="1">
    <source>
        <dbReference type="EMBL" id="KAH7312753.1"/>
    </source>
</evidence>
<organism evidence="1 2">
    <name type="scientific">Stachybotrys elegans</name>
    <dbReference type="NCBI Taxonomy" id="80388"/>
    <lineage>
        <taxon>Eukaryota</taxon>
        <taxon>Fungi</taxon>
        <taxon>Dikarya</taxon>
        <taxon>Ascomycota</taxon>
        <taxon>Pezizomycotina</taxon>
        <taxon>Sordariomycetes</taxon>
        <taxon>Hypocreomycetidae</taxon>
        <taxon>Hypocreales</taxon>
        <taxon>Stachybotryaceae</taxon>
        <taxon>Stachybotrys</taxon>
    </lineage>
</organism>
<dbReference type="Proteomes" id="UP000813444">
    <property type="component" value="Unassembled WGS sequence"/>
</dbReference>
<accession>A0A8K0WPE9</accession>
<dbReference type="AlphaFoldDB" id="A0A8K0WPE9"/>
<evidence type="ECO:0000313" key="2">
    <source>
        <dbReference type="Proteomes" id="UP000813444"/>
    </source>
</evidence>
<keyword evidence="2" id="KW-1185">Reference proteome</keyword>
<sequence>MPLLTPCIGTASTPKYLAAIYHSRRTAILGEAKVSAAVFRLSPNPQQRLPGRRNPPSIQGVVPPRLARHASVNSKSIARGIALHVLPMERAQRNPSPYATHVSPNPRILLPLLCPYSSPTAWAGLGSMRHATQQYQPPGGCQSECNCNHSRLARISLLLCSCKALTSLASRASHSRAYSLPYLRSRVHLTPHPWPHPLALGNGL</sequence>
<name>A0A8K0WPE9_9HYPO</name>
<reference evidence="1" key="1">
    <citation type="journal article" date="2021" name="Nat. Commun.">
        <title>Genetic determinants of endophytism in the Arabidopsis root mycobiome.</title>
        <authorList>
            <person name="Mesny F."/>
            <person name="Miyauchi S."/>
            <person name="Thiergart T."/>
            <person name="Pickel B."/>
            <person name="Atanasova L."/>
            <person name="Karlsson M."/>
            <person name="Huettel B."/>
            <person name="Barry K.W."/>
            <person name="Haridas S."/>
            <person name="Chen C."/>
            <person name="Bauer D."/>
            <person name="Andreopoulos W."/>
            <person name="Pangilinan J."/>
            <person name="LaButti K."/>
            <person name="Riley R."/>
            <person name="Lipzen A."/>
            <person name="Clum A."/>
            <person name="Drula E."/>
            <person name="Henrissat B."/>
            <person name="Kohler A."/>
            <person name="Grigoriev I.V."/>
            <person name="Martin F.M."/>
            <person name="Hacquard S."/>
        </authorList>
    </citation>
    <scope>NUCLEOTIDE SEQUENCE</scope>
    <source>
        <strain evidence="1">MPI-CAGE-CH-0235</strain>
    </source>
</reference>
<protein>
    <submittedName>
        <fullName evidence="1">Uncharacterized protein</fullName>
    </submittedName>
</protein>